<evidence type="ECO:0008006" key="3">
    <source>
        <dbReference type="Google" id="ProtNLM"/>
    </source>
</evidence>
<accession>A0A840CHT0</accession>
<dbReference type="Gene3D" id="3.10.180.10">
    <property type="entry name" value="2,3-Dihydroxybiphenyl 1,2-Dioxygenase, domain 1"/>
    <property type="match status" value="1"/>
</dbReference>
<protein>
    <recommendedName>
        <fullName evidence="3">VOC domain-containing protein</fullName>
    </recommendedName>
</protein>
<sequence length="124" mass="14360">MCKIRLDNDPPLATEHWGWKYHHMGIPTAEEREGEKYISHLKFYVSGFSTSPFGVEWMRFDDDSPIHPLVKSVPHIAFEVEDLDYELSRHEFKIITALNPPSEGVRVAMIEHNGAPIELIEFKI</sequence>
<keyword evidence="2" id="KW-1185">Reference proteome</keyword>
<dbReference type="SUPFAM" id="SSF54593">
    <property type="entry name" value="Glyoxalase/Bleomycin resistance protein/Dihydroxybiphenyl dioxygenase"/>
    <property type="match status" value="1"/>
</dbReference>
<dbReference type="InterPro" id="IPR029068">
    <property type="entry name" value="Glyas_Bleomycin-R_OHBP_Dase"/>
</dbReference>
<gene>
    <name evidence="1" type="ORF">GGR21_000094</name>
</gene>
<dbReference type="RefSeq" id="WP_183305173.1">
    <property type="nucleotide sequence ID" value="NZ_JACIEP010000001.1"/>
</dbReference>
<evidence type="ECO:0000313" key="2">
    <source>
        <dbReference type="Proteomes" id="UP000555103"/>
    </source>
</evidence>
<evidence type="ECO:0000313" key="1">
    <source>
        <dbReference type="EMBL" id="MBB4034209.1"/>
    </source>
</evidence>
<dbReference type="Proteomes" id="UP000555103">
    <property type="component" value="Unassembled WGS sequence"/>
</dbReference>
<name>A0A840CHT0_9BACT</name>
<reference evidence="1 2" key="1">
    <citation type="submission" date="2020-08" db="EMBL/GenBank/DDBJ databases">
        <title>Genomic Encyclopedia of Type Strains, Phase IV (KMG-IV): sequencing the most valuable type-strain genomes for metagenomic binning, comparative biology and taxonomic classification.</title>
        <authorList>
            <person name="Goeker M."/>
        </authorList>
    </citation>
    <scope>NUCLEOTIDE SEQUENCE [LARGE SCALE GENOMIC DNA]</scope>
    <source>
        <strain evidence="1 2">DSM 104969</strain>
    </source>
</reference>
<dbReference type="AlphaFoldDB" id="A0A840CHT0"/>
<organism evidence="1 2">
    <name type="scientific">Dysgonomonas hofstadii</name>
    <dbReference type="NCBI Taxonomy" id="637886"/>
    <lineage>
        <taxon>Bacteria</taxon>
        <taxon>Pseudomonadati</taxon>
        <taxon>Bacteroidota</taxon>
        <taxon>Bacteroidia</taxon>
        <taxon>Bacteroidales</taxon>
        <taxon>Dysgonomonadaceae</taxon>
        <taxon>Dysgonomonas</taxon>
    </lineage>
</organism>
<dbReference type="EMBL" id="JACIEP010000001">
    <property type="protein sequence ID" value="MBB4034209.1"/>
    <property type="molecule type" value="Genomic_DNA"/>
</dbReference>
<proteinExistence type="predicted"/>
<comment type="caution">
    <text evidence="1">The sequence shown here is derived from an EMBL/GenBank/DDBJ whole genome shotgun (WGS) entry which is preliminary data.</text>
</comment>